<dbReference type="AlphaFoldDB" id="A0A6P2CW34"/>
<dbReference type="Proteomes" id="UP000464178">
    <property type="component" value="Chromosome"/>
</dbReference>
<accession>A0A6P2CW34</accession>
<proteinExistence type="predicted"/>
<dbReference type="KEGG" id="gms:SOIL9_45230"/>
<organism evidence="2 3">
    <name type="scientific">Gemmata massiliana</name>
    <dbReference type="NCBI Taxonomy" id="1210884"/>
    <lineage>
        <taxon>Bacteria</taxon>
        <taxon>Pseudomonadati</taxon>
        <taxon>Planctomycetota</taxon>
        <taxon>Planctomycetia</taxon>
        <taxon>Gemmatales</taxon>
        <taxon>Gemmataceae</taxon>
        <taxon>Gemmata</taxon>
    </lineage>
</organism>
<keyword evidence="1" id="KW-0812">Transmembrane</keyword>
<dbReference type="RefSeq" id="WP_162667959.1">
    <property type="nucleotide sequence ID" value="NZ_LR593886.1"/>
</dbReference>
<evidence type="ECO:0000313" key="2">
    <source>
        <dbReference type="EMBL" id="VTR93191.1"/>
    </source>
</evidence>
<gene>
    <name evidence="2" type="ORF">SOIL9_45230</name>
</gene>
<name>A0A6P2CW34_9BACT</name>
<keyword evidence="1" id="KW-1133">Transmembrane helix</keyword>
<keyword evidence="1" id="KW-0472">Membrane</keyword>
<dbReference type="EMBL" id="LR593886">
    <property type="protein sequence ID" value="VTR93191.1"/>
    <property type="molecule type" value="Genomic_DNA"/>
</dbReference>
<evidence type="ECO:0000313" key="3">
    <source>
        <dbReference type="Proteomes" id="UP000464178"/>
    </source>
</evidence>
<keyword evidence="3" id="KW-1185">Reference proteome</keyword>
<reference evidence="2 3" key="1">
    <citation type="submission" date="2019-05" db="EMBL/GenBank/DDBJ databases">
        <authorList>
            <consortium name="Science for Life Laboratories"/>
        </authorList>
    </citation>
    <scope>NUCLEOTIDE SEQUENCE [LARGE SCALE GENOMIC DNA]</scope>
    <source>
        <strain evidence="2">Soil9</strain>
    </source>
</reference>
<feature type="transmembrane region" description="Helical" evidence="1">
    <location>
        <begin position="6"/>
        <end position="24"/>
    </location>
</feature>
<sequence length="165" mass="18429">MSWVREIVWFAAVGLAITLAIFLLPGSKRRGGVDELTQSAEQVRSEFAAQRAQRAERLAKVQTDGTLETLRSIGRVYRNHLARTKTPPTADDFRELIGMWRGRRDDQPPVIQWGVDLARVPTPTGTALAWERTPGADGQRCVLLADAETAKLIPEPEFEKLPRAK</sequence>
<evidence type="ECO:0000256" key="1">
    <source>
        <dbReference type="SAM" id="Phobius"/>
    </source>
</evidence>
<protein>
    <submittedName>
        <fullName evidence="2">Uncharacterized protein</fullName>
    </submittedName>
</protein>